<sequence>MFNLSLILLITIQLKRIESQITQSCQFFSNNPKGCIQKTIGNSCNYRLFEGVCIIEKNTNLGCIGTLNQEACISQETNQQGREVQCAFNMKCQPVLSSQLASKGCFQYYNKYACMNVRNANCYWENNQCQLLVEIRDTANTCEEAYQTSVTHLTCSKLSNLFCMSSGFEGQYKCVSVQEKQLKVLKCSQLGLTKNACLSIQTEGQKCIFENQICRDVIEQEIMNCNMNLNREACLSIKNSKITCQWIKESCQSFEELNWIQNNEILEVNINVCQTIQGLYRYDKENRKCIKIQEFEEFNCNTLGLSREGCLLIKDQNCSFYQGYCKVLNEQDLETYQCNMELNEMACVNLKTHFQYCKWNGNSCEGMFMNQDINCPLNLEDESIKVNGNVCKAISSSDVVCKYNSKTNLCIASSINDSCNTPYLNKKGCLSIANNKQACQWSDIGCIEFFTSCESLGYANAYACSQVYENNKIGCYYDKIMEKCIPLQIKVEQNSSEEQLNKQRLDLQLLDILSCQNDQLGLNRVACGSITKNGVACMWSQNKCQYIERKASISSIPCLHLQFANAKACSYAEYQKEVCRYNEDSTSCVTTAKNGMECREIGLNRYGCMIAVGFCYFNEELSQCLNDDSSSITEQLTCDKNSPSQPMCLSITKKGENCKWQQSSGKCSKVNIPYNSNCLSFNSQGVQVNSNTCTQIEMSFPDYDILKGKQHSENYGYCSYNQNLNICQIKTDYCTTKCCTEDKAIGINAHSCSRYSSQEPDVYCYFEDGICKELLHDVVNISDQMAVWTYYNYKQFRCSQMNRNSCHMIDWSTSQRCAHFGTSCININLQEFSTLTFLTQEPTRTNKNTCFAIEAFSKEEKYFTFDEENLRCKSLKLTSDTPFTNCEDAIGNRNVCLRYTGNNYCKWNPEKLKCETILNYQIDDIQNCESYLNIKACIENKTNSCFFSYESDKCQNAPIEVECDFFNNLGMISEKVCKLISKSGQMCQFKNYQCVRFEIYQSKCDVSGANAISCYNNMNGNCRWDSNTLQCYENFADINELYCSSNLNKVLCLKVVNEPCFWNDNDIQCQKFNFITNVEFLKLNSNNLYTKDACSLITGIGYIYQSDKCVELPDKQNTNDCQKYWMNEYACLYLTRGFKCYYDPLERFQRMKCKPFSGDYSKCYDQNLSILINIEVCMDIPQACVFEQSSLRCVPFEVSPQEKCSNLAKSIDEKKFHNKIVCSSINPDLTDNFGNQQCFQDQKSFQKCLYEKYCFWNKLFYSCSIYVNLITAFDTNHWIKKELKVCTNQNSEFETFDQGCSYQIRENDGLKFIGKQQIAIPQECKNTISNSTTCQSNENCEPFQKSYLLLDYINGNMTLTFPNNVTQTCEKRCGFQGQQTNFCNQDSDCGTEFITINNLVNAFLQKCRVMKRRWKIVYTYKYTIKDEVNDNDTYTEIVSKIDGKNITQYNVSEIASSEIQYEPVKEEDCEEDDKGCYCKYTKEFCKYDNDCTKQVDQRWIYKKKCIPQDFYQKQPYCLQKILEIEQCDNIYSKALCLEMVKQRCYFDIQQGGCRQLQGNEDKLPDCSSISMESCLLSKTKKIACSKGEKSTKPGDTCYSIIKEYNDCKEMQFYNSYYVCQKVKKEDAQNSLCARATDECRFSGSLCVNEPLINQDGTCKCDSSYSKTLCEKCGCDFTLLGYCQQSRQSLQVRQDNSNKYYLCYEVNLLDLKDIKQKYQACASIPQACKFTDQCEDATHDTCDDLLGMMVVSLKACQKCLDQPAKYDPIRYYCLSLNDDTIVTTCQNLNKSSCLKNPNSFKCKWEQSDCIQIDTLKTTDKVDCSILNQNACYLKQVNVCWFDPEFRMCTEFNPFKARCEFIKDQQTLCNLSMHENCIWQNQQCIKQDKIPPNICVGLNKYACLNQKDIPCGWSSQQVCVELQNILNFGNFIQSAQTNSILQFNSQTCAMITESKNYLLDKQFQCKEVSVIDFIDCNTLGINQQACIQKSIGKCKYQNNSCQIALETDFGCQSYLNKEACLNQKEKCQFIQKCELFQNPTLSLLETINYSYSDYVCLIVDLENKQTTSLIYLKSKGQCINISDQEPSILNCYLRGINRNACLQKTAVLCEYKDNQCQALTKSSQSPCSDTLNWLSCTLNEPLCKFENFNCKELQTTDNCESLELSQAIVNEKVCVKTDDVPCKYDSKTRRCSKVTSRDQKCSIVGLNRKSCIFFTDGSECKFDSNYCIPFYKQAKCTDSINKDKCLNLRDRTQNCQFDSTYGCLQIKTDPKICLKDFQTNPSTCSQATDIPCYYNLDTKKCENFINPSKFESVSASLDWSNRVSFNILTCQMYDVDERKTFWDDGCQEATQKYLITLQCNQFLNYYSCVNLQTPLQYCQFINNQCYEKDWYSFKDEECETISNINNANFCQITTNVECKYDLLTKNCKRVQSNENIQCEDGYSQLYGYNKKACDLSKLCIFIDKCLQFDHNNLYYCSQADQVDQCKNIILEGCYLNSSQKCSIITTELSQNLQCFQVQNKVGCIQLQTQEQNCRYYDDKCNNENIEEYKYKKCLEITQINNYKFCEQTQDIPCVFDPTINSCIQANQVSQDLTCQRGLNRKACIPLNSTSNYQCQFFKYCYGNNSEILNCPSNESECCQKAVTKESCLFQTKFKCQWNNNSCIQYREQYSVCNSIFNASRNVCYSLLDKFCIFDEINHKCKEIVPEYCDQVQNPQQCSRIPIIPCYWNEDECQFKEKNKADSCSSITNTFGNQQACIQVEKNGQMCAFIDQQCQTFKEIKDGDNCLNNINRNACLIQRQSECYWDEDVSKDTNIQYCRAFEKQESQRCEKNLSFKSCLNITTAKTYCQWRNEQCEAIDITNNDKIMINSFSYLNPNSCSLIRNKKAIMYDKKSNRCLEVKDVNDLSCNPRQLGMNIYACLQVKNELCSWEQETQSCQEIERKKLKNKEIQDSSISCIREGRSAKSCSLLNIQMGCGGGTYGCEQVDLNKVGCDHIGLNKYGCLNISSQSCKWVEGQDGEIDHCEEHYPFGFCSEQPEQVNAVLCSLVDNNDSCVYNRELNKCEQARKDYDNVIGINGYGCAQIENCIFLKGKCIRYKQELNLRCEHAEIANYKVCSQIVQNECKYSELKNGCISPSDNDSCQELGMNSLGCNNRSPFCSWENESCQCVRLLENKKDCSDIFDHTECENKNQCYYDVINSSNLISKDLIKQQNLGICKQKQCSQRDNKNCEGQIVYDIICYLDKEGKCQTAKDCSDIFNSVSECSKYSIKDRICVEKDNISNVSENKNQNRQCETQKKCNQMDSITCQKNSKDCIQVNNQCIDKLCSDYKQQTTCNIMNCYWSKSNKKCIEQPNCELHQSHADCQDAFYQNQKCGWFKQKENNICTLGCRYLPQYFINCQGTQINQYVCVKSKGVCTQCEEITDACQCLDQQDFCFYDMHKNICSSKNCQRYDQKTCPNSRCFFYSSTNTCFPQCRFRYNSQECKLFDNCLWDSETNSCLDKIESLLEEQIPDDFILEDLRPEEFLILIGVKLIIAVSIISLILL</sequence>
<evidence type="ECO:0000313" key="3">
    <source>
        <dbReference type="EMBL" id="CAD8064152.1"/>
    </source>
</evidence>
<name>A0A8S1LDR8_9CILI</name>
<keyword evidence="1" id="KW-1133">Transmembrane helix</keyword>
<evidence type="ECO:0000256" key="1">
    <source>
        <dbReference type="SAM" id="Phobius"/>
    </source>
</evidence>
<proteinExistence type="predicted"/>
<comment type="caution">
    <text evidence="3">The sequence shown here is derived from an EMBL/GenBank/DDBJ whole genome shotgun (WGS) entry which is preliminary data.</text>
</comment>
<reference evidence="3" key="1">
    <citation type="submission" date="2021-01" db="EMBL/GenBank/DDBJ databases">
        <authorList>
            <consortium name="Genoscope - CEA"/>
            <person name="William W."/>
        </authorList>
    </citation>
    <scope>NUCLEOTIDE SEQUENCE</scope>
</reference>
<keyword evidence="1" id="KW-0812">Transmembrane</keyword>
<keyword evidence="2" id="KW-0732">Signal</keyword>
<organism evidence="3 4">
    <name type="scientific">Paramecium sonneborni</name>
    <dbReference type="NCBI Taxonomy" id="65129"/>
    <lineage>
        <taxon>Eukaryota</taxon>
        <taxon>Sar</taxon>
        <taxon>Alveolata</taxon>
        <taxon>Ciliophora</taxon>
        <taxon>Intramacronucleata</taxon>
        <taxon>Oligohymenophorea</taxon>
        <taxon>Peniculida</taxon>
        <taxon>Parameciidae</taxon>
        <taxon>Paramecium</taxon>
    </lineage>
</organism>
<evidence type="ECO:0008006" key="5">
    <source>
        <dbReference type="Google" id="ProtNLM"/>
    </source>
</evidence>
<dbReference type="OrthoDB" id="311288at2759"/>
<feature type="chain" id="PRO_5035948824" description="Transmembrane protein" evidence="2">
    <location>
        <begin position="20"/>
        <end position="3542"/>
    </location>
</feature>
<keyword evidence="4" id="KW-1185">Reference proteome</keyword>
<keyword evidence="1" id="KW-0472">Membrane</keyword>
<feature type="signal peptide" evidence="2">
    <location>
        <begin position="1"/>
        <end position="19"/>
    </location>
</feature>
<feature type="transmembrane region" description="Helical" evidence="1">
    <location>
        <begin position="3522"/>
        <end position="3541"/>
    </location>
</feature>
<evidence type="ECO:0000313" key="4">
    <source>
        <dbReference type="Proteomes" id="UP000692954"/>
    </source>
</evidence>
<dbReference type="Proteomes" id="UP000692954">
    <property type="component" value="Unassembled WGS sequence"/>
</dbReference>
<gene>
    <name evidence="3" type="ORF">PSON_ATCC_30995.1.T0180350</name>
</gene>
<evidence type="ECO:0000256" key="2">
    <source>
        <dbReference type="SAM" id="SignalP"/>
    </source>
</evidence>
<protein>
    <recommendedName>
        <fullName evidence="5">Transmembrane protein</fullName>
    </recommendedName>
</protein>
<dbReference type="EMBL" id="CAJJDN010000018">
    <property type="protein sequence ID" value="CAD8064152.1"/>
    <property type="molecule type" value="Genomic_DNA"/>
</dbReference>
<accession>A0A8S1LDR8</accession>